<dbReference type="PANTHER" id="PTHR30576:SF0">
    <property type="entry name" value="UNDECAPRENYL-PHOSPHATE N-ACETYLGALACTOSAMINYL 1-PHOSPHATE TRANSFERASE-RELATED"/>
    <property type="match status" value="1"/>
</dbReference>
<evidence type="ECO:0000259" key="9">
    <source>
        <dbReference type="Pfam" id="PF02397"/>
    </source>
</evidence>
<reference evidence="10 11" key="1">
    <citation type="journal article" date="2016" name="Microb. Cell Fact.">
        <title>Dissection of exopolysaccharide biosynthesis in Kozakia baliensis.</title>
        <authorList>
            <person name="Brandt J.U."/>
            <person name="Jakob F."/>
            <person name="Behr J."/>
            <person name="Geissler A.J."/>
            <person name="Vogel R.F."/>
        </authorList>
    </citation>
    <scope>NUCLEOTIDE SEQUENCE [LARGE SCALE GENOMIC DNA]</scope>
    <source>
        <strain evidence="10 11">DSM 14400</strain>
    </source>
</reference>
<sequence length="420" mass="47386">MVAVITFVLLPRKRNLMNYPRVQRISAQLRYISPALFLAVLTQFIALRVLDMSNTRAFDMALFWLTLCIGTLVLVRGTETILLHTRAIQNHLTRKIAIIGTGDVADQLADRIDNDAGHTYQLLGRFNDAPKSSRNSKITGTINDLVALSRRHSIHAVIIALAPGSTQDEHEINHLAWRLRTVLSDIYIAPYLLHGVDTNLPVENLGPHSLFVLQRRPLSELQTIQKSAFDFVFGLIVLAFLWPLLLAVAIAIKLDSKGPVFFRQPRIGFNNRPFTVFKFRSMYTEMSDLGAAKQTSRDDPRVTRIGKWLRKLSIDELPQIFNVLTGSMSLVGPRPHAPHTTAGGILLHDALAEYVIRHHVKPGITGWAQINGSRGELITVDDLKRRVALDLEYIQKWSLRFDIKIMALTVVREVFSRNAF</sequence>
<keyword evidence="4 8" id="KW-0812">Transmembrane</keyword>
<keyword evidence="6 8" id="KW-0472">Membrane</keyword>
<dbReference type="GO" id="GO:0000271">
    <property type="term" value="P:polysaccharide biosynthetic process"/>
    <property type="evidence" value="ECO:0007669"/>
    <property type="project" value="UniProtKB-KW"/>
</dbReference>
<dbReference type="InterPro" id="IPR017475">
    <property type="entry name" value="EPS_sugar_tfrase"/>
</dbReference>
<evidence type="ECO:0000256" key="1">
    <source>
        <dbReference type="ARBA" id="ARBA00004141"/>
    </source>
</evidence>
<evidence type="ECO:0000256" key="2">
    <source>
        <dbReference type="ARBA" id="ARBA00006464"/>
    </source>
</evidence>
<comment type="subcellular location">
    <subcellularLocation>
        <location evidence="1">Membrane</location>
        <topology evidence="1">Multi-pass membrane protein</topology>
    </subcellularLocation>
</comment>
<dbReference type="Proteomes" id="UP000179145">
    <property type="component" value="Chromosome"/>
</dbReference>
<evidence type="ECO:0000256" key="3">
    <source>
        <dbReference type="ARBA" id="ARBA00022679"/>
    </source>
</evidence>
<evidence type="ECO:0000313" key="10">
    <source>
        <dbReference type="EMBL" id="AOX16602.1"/>
    </source>
</evidence>
<evidence type="ECO:0000256" key="5">
    <source>
        <dbReference type="ARBA" id="ARBA00022989"/>
    </source>
</evidence>
<evidence type="ECO:0000256" key="8">
    <source>
        <dbReference type="SAM" id="Phobius"/>
    </source>
</evidence>
<accession>A0A1D8USG7</accession>
<gene>
    <name evidence="10" type="ORF">A0U89_05095</name>
</gene>
<evidence type="ECO:0000313" key="11">
    <source>
        <dbReference type="Proteomes" id="UP000179145"/>
    </source>
</evidence>
<dbReference type="EMBL" id="CP014674">
    <property type="protein sequence ID" value="AOX16602.1"/>
    <property type="molecule type" value="Genomic_DNA"/>
</dbReference>
<keyword evidence="5 8" id="KW-1133">Transmembrane helix</keyword>
<feature type="transmembrane region" description="Helical" evidence="8">
    <location>
        <begin position="62"/>
        <end position="85"/>
    </location>
</feature>
<dbReference type="KEGG" id="kba:A0U89_05095"/>
<dbReference type="eggNOG" id="COG2148">
    <property type="taxonomic scope" value="Bacteria"/>
</dbReference>
<dbReference type="InterPro" id="IPR003362">
    <property type="entry name" value="Bact_transf"/>
</dbReference>
<feature type="transmembrane region" description="Helical" evidence="8">
    <location>
        <begin position="231"/>
        <end position="252"/>
    </location>
</feature>
<feature type="domain" description="Bacterial sugar transferase" evidence="9">
    <location>
        <begin position="226"/>
        <end position="411"/>
    </location>
</feature>
<dbReference type="PANTHER" id="PTHR30576">
    <property type="entry name" value="COLANIC BIOSYNTHESIS UDP-GLUCOSE LIPID CARRIER TRANSFERASE"/>
    <property type="match status" value="1"/>
</dbReference>
<evidence type="ECO:0000256" key="6">
    <source>
        <dbReference type="ARBA" id="ARBA00023136"/>
    </source>
</evidence>
<feature type="transmembrane region" description="Helical" evidence="8">
    <location>
        <begin position="31"/>
        <end position="50"/>
    </location>
</feature>
<keyword evidence="11" id="KW-1185">Reference proteome</keyword>
<dbReference type="GO" id="GO:0016780">
    <property type="term" value="F:phosphotransferase activity, for other substituted phosphate groups"/>
    <property type="evidence" value="ECO:0007669"/>
    <property type="project" value="TreeGrafter"/>
</dbReference>
<protein>
    <recommendedName>
        <fullName evidence="9">Bacterial sugar transferase domain-containing protein</fullName>
    </recommendedName>
</protein>
<proteinExistence type="inferred from homology"/>
<dbReference type="GO" id="GO:0016020">
    <property type="term" value="C:membrane"/>
    <property type="evidence" value="ECO:0007669"/>
    <property type="project" value="UniProtKB-SubCell"/>
</dbReference>
<dbReference type="STRING" id="153496.A0U89_05095"/>
<keyword evidence="7" id="KW-0270">Exopolysaccharide synthesis</keyword>
<comment type="similarity">
    <text evidence="2">Belongs to the bacterial sugar transferase family.</text>
</comment>
<name>A0A1D8USG7_9PROT</name>
<evidence type="ECO:0000256" key="7">
    <source>
        <dbReference type="ARBA" id="ARBA00023169"/>
    </source>
</evidence>
<dbReference type="AlphaFoldDB" id="A0A1D8USG7"/>
<dbReference type="Pfam" id="PF02397">
    <property type="entry name" value="Bac_transf"/>
    <property type="match status" value="1"/>
</dbReference>
<dbReference type="NCBIfam" id="TIGR03025">
    <property type="entry name" value="EPS_sugtrans"/>
    <property type="match status" value="1"/>
</dbReference>
<evidence type="ECO:0000256" key="4">
    <source>
        <dbReference type="ARBA" id="ARBA00022692"/>
    </source>
</evidence>
<keyword evidence="3" id="KW-0808">Transferase</keyword>
<organism evidence="10 11">
    <name type="scientific">Kozakia baliensis</name>
    <dbReference type="NCBI Taxonomy" id="153496"/>
    <lineage>
        <taxon>Bacteria</taxon>
        <taxon>Pseudomonadati</taxon>
        <taxon>Pseudomonadota</taxon>
        <taxon>Alphaproteobacteria</taxon>
        <taxon>Acetobacterales</taxon>
        <taxon>Acetobacteraceae</taxon>
        <taxon>Kozakia</taxon>
    </lineage>
</organism>
<dbReference type="Gene3D" id="3.40.50.720">
    <property type="entry name" value="NAD(P)-binding Rossmann-like Domain"/>
    <property type="match status" value="1"/>
</dbReference>
<dbReference type="Pfam" id="PF13727">
    <property type="entry name" value="CoA_binding_3"/>
    <property type="match status" value="1"/>
</dbReference>